<organism evidence="3 4">
    <name type="scientific">Chionoecetes opilio</name>
    <name type="common">Atlantic snow crab</name>
    <name type="synonym">Cancer opilio</name>
    <dbReference type="NCBI Taxonomy" id="41210"/>
    <lineage>
        <taxon>Eukaryota</taxon>
        <taxon>Metazoa</taxon>
        <taxon>Ecdysozoa</taxon>
        <taxon>Arthropoda</taxon>
        <taxon>Crustacea</taxon>
        <taxon>Multicrustacea</taxon>
        <taxon>Malacostraca</taxon>
        <taxon>Eumalacostraca</taxon>
        <taxon>Eucarida</taxon>
        <taxon>Decapoda</taxon>
        <taxon>Pleocyemata</taxon>
        <taxon>Brachyura</taxon>
        <taxon>Eubrachyura</taxon>
        <taxon>Majoidea</taxon>
        <taxon>Majidae</taxon>
        <taxon>Chionoecetes</taxon>
    </lineage>
</organism>
<dbReference type="OrthoDB" id="6381000at2759"/>
<accession>A0A8J4YR46</accession>
<evidence type="ECO:0000256" key="1">
    <source>
        <dbReference type="SAM" id="MobiDB-lite"/>
    </source>
</evidence>
<reference evidence="3" key="1">
    <citation type="submission" date="2020-07" db="EMBL/GenBank/DDBJ databases">
        <title>The High-quality genome of the commercially important snow crab, Chionoecetes opilio.</title>
        <authorList>
            <person name="Jeong J.-H."/>
            <person name="Ryu S."/>
        </authorList>
    </citation>
    <scope>NUCLEOTIDE SEQUENCE</scope>
    <source>
        <strain evidence="3">MADBK_172401_WGS</strain>
        <tissue evidence="3">Digestive gland</tissue>
    </source>
</reference>
<name>A0A8J4YR46_CHIOP</name>
<dbReference type="Proteomes" id="UP000770661">
    <property type="component" value="Unassembled WGS sequence"/>
</dbReference>
<gene>
    <name evidence="3" type="ORF">GWK47_004350</name>
</gene>
<dbReference type="EMBL" id="JACEEZ010004593">
    <property type="protein sequence ID" value="KAG0726329.1"/>
    <property type="molecule type" value="Genomic_DNA"/>
</dbReference>
<dbReference type="PANTHER" id="PTHR21177:SF7">
    <property type="entry name" value="GH11627P"/>
    <property type="match status" value="1"/>
</dbReference>
<proteinExistence type="predicted"/>
<sequence length="420" mass="45135">MNEQIDPCARDEVLVGATCARLLTQGPCAKDEYVLLDPGDNKGFCAARLCTPDRIFVFSDQLCHDPLNSKLCPTGRQLYQTGYGTPLCQCPDGTYEGVNDLNDDVCRPLLSNSLCPSGKVFWFKDFSSLPECLPDPCGGKNLNRGSSDLPFVPSAETGECYQLGQTWYALALQTLRGVCVSLEDAGYQVFDKATLDYLKQQYGPFIVRENIAPSLPPASDPISVVAPSPAPSPGTDSSPAVPQQTPGQASGTTGNQGSSSGGTTWIEDEEVHHLPPPRTGQQSGGTTWIEDEEVHHLPPPRTGQQSGVFTYVEDEEVHHITLPRTDHPRQRGRRSTLPHASPGSVIEPGLAACRAGAQRDVNAKCRDIVLPTSPPGREVRAAPPVPPRPACPEGQAYGSKRTCVPHNEALTSINAFNLGK</sequence>
<keyword evidence="4" id="KW-1185">Reference proteome</keyword>
<feature type="region of interest" description="Disordered" evidence="1">
    <location>
        <begin position="372"/>
        <end position="396"/>
    </location>
</feature>
<evidence type="ECO:0000259" key="2">
    <source>
        <dbReference type="Pfam" id="PF16033"/>
    </source>
</evidence>
<feature type="compositionally biased region" description="Low complexity" evidence="1">
    <location>
        <begin position="247"/>
        <end position="264"/>
    </location>
</feature>
<feature type="compositionally biased region" description="Polar residues" evidence="1">
    <location>
        <begin position="234"/>
        <end position="246"/>
    </location>
</feature>
<protein>
    <recommendedName>
        <fullName evidence="2">DUF4789 domain-containing protein</fullName>
    </recommendedName>
</protein>
<feature type="domain" description="DUF4789" evidence="2">
    <location>
        <begin position="72"/>
        <end position="165"/>
    </location>
</feature>
<feature type="region of interest" description="Disordered" evidence="1">
    <location>
        <begin position="325"/>
        <end position="345"/>
    </location>
</feature>
<evidence type="ECO:0000313" key="4">
    <source>
        <dbReference type="Proteomes" id="UP000770661"/>
    </source>
</evidence>
<dbReference type="PANTHER" id="PTHR21177">
    <property type="entry name" value="IP06524P-RELATED"/>
    <property type="match status" value="1"/>
</dbReference>
<dbReference type="Pfam" id="PF16033">
    <property type="entry name" value="DUF4789"/>
    <property type="match status" value="1"/>
</dbReference>
<dbReference type="InterPro" id="IPR031993">
    <property type="entry name" value="DUF4789"/>
</dbReference>
<feature type="region of interest" description="Disordered" evidence="1">
    <location>
        <begin position="218"/>
        <end position="264"/>
    </location>
</feature>
<evidence type="ECO:0000313" key="3">
    <source>
        <dbReference type="EMBL" id="KAG0726329.1"/>
    </source>
</evidence>
<comment type="caution">
    <text evidence="3">The sequence shown here is derived from an EMBL/GenBank/DDBJ whole genome shotgun (WGS) entry which is preliminary data.</text>
</comment>
<dbReference type="AlphaFoldDB" id="A0A8J4YR46"/>